<dbReference type="Pfam" id="PF24476">
    <property type="entry name" value="DUF7580"/>
    <property type="match status" value="1"/>
</dbReference>
<keyword evidence="1" id="KW-0472">Membrane</keyword>
<dbReference type="EMBL" id="JAGMVJ010000006">
    <property type="protein sequence ID" value="KAH7089786.1"/>
    <property type="molecule type" value="Genomic_DNA"/>
</dbReference>
<keyword evidence="1" id="KW-0812">Transmembrane</keyword>
<gene>
    <name evidence="3" type="ORF">FB567DRAFT_590584</name>
</gene>
<feature type="domain" description="DUF7580" evidence="2">
    <location>
        <begin position="198"/>
        <end position="563"/>
    </location>
</feature>
<accession>A0A8K0R811</accession>
<proteinExistence type="predicted"/>
<keyword evidence="1" id="KW-1133">Transmembrane helix</keyword>
<feature type="transmembrane region" description="Helical" evidence="1">
    <location>
        <begin position="7"/>
        <end position="26"/>
    </location>
</feature>
<organism evidence="3 4">
    <name type="scientific">Paraphoma chrysanthemicola</name>
    <dbReference type="NCBI Taxonomy" id="798071"/>
    <lineage>
        <taxon>Eukaryota</taxon>
        <taxon>Fungi</taxon>
        <taxon>Dikarya</taxon>
        <taxon>Ascomycota</taxon>
        <taxon>Pezizomycotina</taxon>
        <taxon>Dothideomycetes</taxon>
        <taxon>Pleosporomycetidae</taxon>
        <taxon>Pleosporales</taxon>
        <taxon>Pleosporineae</taxon>
        <taxon>Phaeosphaeriaceae</taxon>
        <taxon>Paraphoma</taxon>
    </lineage>
</organism>
<dbReference type="InterPro" id="IPR056002">
    <property type="entry name" value="DUF7580"/>
</dbReference>
<evidence type="ECO:0000313" key="4">
    <source>
        <dbReference type="Proteomes" id="UP000813461"/>
    </source>
</evidence>
<dbReference type="AlphaFoldDB" id="A0A8K0R811"/>
<name>A0A8K0R811_9PLEO</name>
<sequence>MASGVEVAGLVLGSIPLILAGLQFYAEGINITRRYGRYREEISSLLTELRTENTLYINSINMLLIGVVPQDEMVIFLADPKGPQWKDRRFDRKLRRRLDTSYESYLETVSQLLATVEKFRDRLRLDSTGKPQFSDSNKFKEHYKRLKFSLNKADYKDLMDRLRRANQSLYRMTVQTSHLARHQVLTGISQQDLPKYRIIKDRAESFHAAINNGWECTCRADHSISLRLEPRTDDVASDDEDEEDSMRDPFHIILQYDHCHSPGTSLAKPWTWEEADVRVRYDPQAKDQTSVLATQASKGVKFAKAAIPKAVKAALDPQANLKPIQDLCSAIQSLRKPQRDVCFSLLANEIAKQKYGVLLITPTKELPVDTDRWSISSLRTVLQDPQFAQRERLQLAVTLASSVLQLHETPWLEANWGTDSIYFVNRPGSTSYDQPFVSRRITQTTIGPTSSLPSQRSCIIRNQTLYALGIALIELYYRKPIAELHKDSDGLQNTGNELQDLVTEFNTAVRLADELLSEAGAKYSDAVRRCIRCDFDQRASNLQDPKFQRAVYQGVVTQLQENYEYLFQN</sequence>
<evidence type="ECO:0000313" key="3">
    <source>
        <dbReference type="EMBL" id="KAH7089786.1"/>
    </source>
</evidence>
<evidence type="ECO:0000256" key="1">
    <source>
        <dbReference type="SAM" id="Phobius"/>
    </source>
</evidence>
<evidence type="ECO:0000259" key="2">
    <source>
        <dbReference type="Pfam" id="PF24476"/>
    </source>
</evidence>
<dbReference type="PANTHER" id="PTHR35186:SF4">
    <property type="entry name" value="PRION-INHIBITION AND PROPAGATION HELO DOMAIN-CONTAINING PROTEIN"/>
    <property type="match status" value="1"/>
</dbReference>
<dbReference type="Proteomes" id="UP000813461">
    <property type="component" value="Unassembled WGS sequence"/>
</dbReference>
<protein>
    <recommendedName>
        <fullName evidence="2">DUF7580 domain-containing protein</fullName>
    </recommendedName>
</protein>
<reference evidence="3" key="1">
    <citation type="journal article" date="2021" name="Nat. Commun.">
        <title>Genetic determinants of endophytism in the Arabidopsis root mycobiome.</title>
        <authorList>
            <person name="Mesny F."/>
            <person name="Miyauchi S."/>
            <person name="Thiergart T."/>
            <person name="Pickel B."/>
            <person name="Atanasova L."/>
            <person name="Karlsson M."/>
            <person name="Huettel B."/>
            <person name="Barry K.W."/>
            <person name="Haridas S."/>
            <person name="Chen C."/>
            <person name="Bauer D."/>
            <person name="Andreopoulos W."/>
            <person name="Pangilinan J."/>
            <person name="LaButti K."/>
            <person name="Riley R."/>
            <person name="Lipzen A."/>
            <person name="Clum A."/>
            <person name="Drula E."/>
            <person name="Henrissat B."/>
            <person name="Kohler A."/>
            <person name="Grigoriev I.V."/>
            <person name="Martin F.M."/>
            <person name="Hacquard S."/>
        </authorList>
    </citation>
    <scope>NUCLEOTIDE SEQUENCE</scope>
    <source>
        <strain evidence="3">MPI-SDFR-AT-0120</strain>
    </source>
</reference>
<dbReference type="PANTHER" id="PTHR35186">
    <property type="entry name" value="ANK_REP_REGION DOMAIN-CONTAINING PROTEIN"/>
    <property type="match status" value="1"/>
</dbReference>
<keyword evidence="4" id="KW-1185">Reference proteome</keyword>
<comment type="caution">
    <text evidence="3">The sequence shown here is derived from an EMBL/GenBank/DDBJ whole genome shotgun (WGS) entry which is preliminary data.</text>
</comment>
<dbReference type="OrthoDB" id="3565018at2759"/>